<reference evidence="1 2" key="1">
    <citation type="submission" date="2020-08" db="EMBL/GenBank/DDBJ databases">
        <title>Sequencing the genomes of 1000 actinobacteria strains.</title>
        <authorList>
            <person name="Klenk H.-P."/>
        </authorList>
    </citation>
    <scope>NUCLEOTIDE SEQUENCE [LARGE SCALE GENOMIC DNA]</scope>
    <source>
        <strain evidence="1 2">DSM 46659</strain>
    </source>
</reference>
<sequence>MAVPLLAFLSVTTACSSPGSECGSGTDSAESAVQRFLADVSAGRDEGACRYLTEGRTPDSREAEALRTRLGGADPASLRIATTDQMGAEHVVTVRTDDGTWVGDFSVIEGDSFLLSSWVTDEEYSPDASDADSS</sequence>
<dbReference type="EMBL" id="JACHDS010000001">
    <property type="protein sequence ID" value="MBB6173227.1"/>
    <property type="molecule type" value="Genomic_DNA"/>
</dbReference>
<name>A0A7W9YJI2_9ACTN</name>
<evidence type="ECO:0000313" key="1">
    <source>
        <dbReference type="EMBL" id="MBB6173227.1"/>
    </source>
</evidence>
<dbReference type="Proteomes" id="UP000546642">
    <property type="component" value="Unassembled WGS sequence"/>
</dbReference>
<comment type="caution">
    <text evidence="1">The sequence shown here is derived from an EMBL/GenBank/DDBJ whole genome shotgun (WGS) entry which is preliminary data.</text>
</comment>
<organism evidence="1 2">
    <name type="scientific">Nocardiopsis mwathae</name>
    <dbReference type="NCBI Taxonomy" id="1472723"/>
    <lineage>
        <taxon>Bacteria</taxon>
        <taxon>Bacillati</taxon>
        <taxon>Actinomycetota</taxon>
        <taxon>Actinomycetes</taxon>
        <taxon>Streptosporangiales</taxon>
        <taxon>Nocardiopsidaceae</taxon>
        <taxon>Nocardiopsis</taxon>
    </lineage>
</organism>
<gene>
    <name evidence="1" type="ORF">HNR23_003287</name>
</gene>
<proteinExistence type="predicted"/>
<dbReference type="AlphaFoldDB" id="A0A7W9YJI2"/>
<evidence type="ECO:0000313" key="2">
    <source>
        <dbReference type="Proteomes" id="UP000546642"/>
    </source>
</evidence>
<protein>
    <submittedName>
        <fullName evidence="1">Uncharacterized protein</fullName>
    </submittedName>
</protein>
<accession>A0A7W9YJI2</accession>
<dbReference type="RefSeq" id="WP_184076488.1">
    <property type="nucleotide sequence ID" value="NZ_JACHDS010000001.1"/>
</dbReference>
<keyword evidence="2" id="KW-1185">Reference proteome</keyword>